<dbReference type="STRING" id="582667.SAMN05192568_100136"/>
<dbReference type="Proteomes" id="UP000199048">
    <property type="component" value="Unassembled WGS sequence"/>
</dbReference>
<dbReference type="PROSITE" id="PS50943">
    <property type="entry name" value="HTH_CROC1"/>
    <property type="match status" value="1"/>
</dbReference>
<dbReference type="InterPro" id="IPR011051">
    <property type="entry name" value="RmlC_Cupin_sf"/>
</dbReference>
<dbReference type="SUPFAM" id="SSF47413">
    <property type="entry name" value="lambda repressor-like DNA-binding domains"/>
    <property type="match status" value="1"/>
</dbReference>
<dbReference type="EMBL" id="FOTK01000001">
    <property type="protein sequence ID" value="SFL11738.1"/>
    <property type="molecule type" value="Genomic_DNA"/>
</dbReference>
<evidence type="ECO:0000313" key="4">
    <source>
        <dbReference type="Proteomes" id="UP000199048"/>
    </source>
</evidence>
<dbReference type="InterPro" id="IPR001387">
    <property type="entry name" value="Cro/C1-type_HTH"/>
</dbReference>
<dbReference type="GO" id="GO:0005829">
    <property type="term" value="C:cytosol"/>
    <property type="evidence" value="ECO:0007669"/>
    <property type="project" value="TreeGrafter"/>
</dbReference>
<evidence type="ECO:0000256" key="1">
    <source>
        <dbReference type="ARBA" id="ARBA00023125"/>
    </source>
</evidence>
<dbReference type="Gene3D" id="2.60.120.10">
    <property type="entry name" value="Jelly Rolls"/>
    <property type="match status" value="1"/>
</dbReference>
<gene>
    <name evidence="3" type="ORF">SAMN05192568_100136</name>
</gene>
<organism evidence="3 4">
    <name type="scientific">Methylobacterium pseudosasicola</name>
    <dbReference type="NCBI Taxonomy" id="582667"/>
    <lineage>
        <taxon>Bacteria</taxon>
        <taxon>Pseudomonadati</taxon>
        <taxon>Pseudomonadota</taxon>
        <taxon>Alphaproteobacteria</taxon>
        <taxon>Hyphomicrobiales</taxon>
        <taxon>Methylobacteriaceae</taxon>
        <taxon>Methylobacterium</taxon>
    </lineage>
</organism>
<dbReference type="InterPro" id="IPR050807">
    <property type="entry name" value="TransReg_Diox_bact_type"/>
</dbReference>
<proteinExistence type="predicted"/>
<feature type="domain" description="HTH cro/C1-type" evidence="2">
    <location>
        <begin position="8"/>
        <end position="62"/>
    </location>
</feature>
<dbReference type="SMART" id="SM00530">
    <property type="entry name" value="HTH_XRE"/>
    <property type="match status" value="1"/>
</dbReference>
<dbReference type="Pfam" id="PF07883">
    <property type="entry name" value="Cupin_2"/>
    <property type="match status" value="1"/>
</dbReference>
<sequence>MSILAGRIRAFRHRRGLTLEALAAAAGIHKGHLSRIERGEKAPSVGTLEAIAQALGAQMAELFGESAGAADLVVVRREDRAVVQDPAYGVQALVPGAAGRAGALYIVEPGDAFLTQDRPSHGGQEIAYVLEGAVELAVADRLIALRTGDCATYEAGLPHRLRRLGGRKAAVLVFVAG</sequence>
<dbReference type="CDD" id="cd02209">
    <property type="entry name" value="cupin_XRE_C"/>
    <property type="match status" value="1"/>
</dbReference>
<dbReference type="SUPFAM" id="SSF51182">
    <property type="entry name" value="RmlC-like cupins"/>
    <property type="match status" value="1"/>
</dbReference>
<dbReference type="AlphaFoldDB" id="A0A1I4F197"/>
<dbReference type="CDD" id="cd00093">
    <property type="entry name" value="HTH_XRE"/>
    <property type="match status" value="1"/>
</dbReference>
<keyword evidence="4" id="KW-1185">Reference proteome</keyword>
<reference evidence="4" key="1">
    <citation type="submission" date="2016-10" db="EMBL/GenBank/DDBJ databases">
        <authorList>
            <person name="Varghese N."/>
            <person name="Submissions S."/>
        </authorList>
    </citation>
    <scope>NUCLEOTIDE SEQUENCE [LARGE SCALE GENOMIC DNA]</scope>
    <source>
        <strain evidence="4">BL36</strain>
    </source>
</reference>
<dbReference type="PANTHER" id="PTHR46797:SF1">
    <property type="entry name" value="METHYLPHOSPHONATE SYNTHASE"/>
    <property type="match status" value="1"/>
</dbReference>
<evidence type="ECO:0000313" key="3">
    <source>
        <dbReference type="EMBL" id="SFL11738.1"/>
    </source>
</evidence>
<name>A0A1I4F197_9HYPH</name>
<dbReference type="InterPro" id="IPR014710">
    <property type="entry name" value="RmlC-like_jellyroll"/>
</dbReference>
<dbReference type="PANTHER" id="PTHR46797">
    <property type="entry name" value="HTH-TYPE TRANSCRIPTIONAL REGULATOR"/>
    <property type="match status" value="1"/>
</dbReference>
<accession>A0A1I4F197</accession>
<protein>
    <submittedName>
        <fullName evidence="3">Transcriptional regulator, XRE family with cupin sensor</fullName>
    </submittedName>
</protein>
<dbReference type="InterPro" id="IPR010982">
    <property type="entry name" value="Lambda_DNA-bd_dom_sf"/>
</dbReference>
<dbReference type="GO" id="GO:0003700">
    <property type="term" value="F:DNA-binding transcription factor activity"/>
    <property type="evidence" value="ECO:0007669"/>
    <property type="project" value="TreeGrafter"/>
</dbReference>
<keyword evidence="1" id="KW-0238">DNA-binding</keyword>
<dbReference type="InterPro" id="IPR013096">
    <property type="entry name" value="Cupin_2"/>
</dbReference>
<dbReference type="RefSeq" id="WP_167367622.1">
    <property type="nucleotide sequence ID" value="NZ_FOTK01000001.1"/>
</dbReference>
<evidence type="ECO:0000259" key="2">
    <source>
        <dbReference type="PROSITE" id="PS50943"/>
    </source>
</evidence>
<dbReference type="Pfam" id="PF13560">
    <property type="entry name" value="HTH_31"/>
    <property type="match status" value="1"/>
</dbReference>
<dbReference type="Gene3D" id="1.10.260.40">
    <property type="entry name" value="lambda repressor-like DNA-binding domains"/>
    <property type="match status" value="1"/>
</dbReference>
<dbReference type="GO" id="GO:0003677">
    <property type="term" value="F:DNA binding"/>
    <property type="evidence" value="ECO:0007669"/>
    <property type="project" value="UniProtKB-KW"/>
</dbReference>